<dbReference type="EMBL" id="CP000733">
    <property type="protein sequence ID" value="ABS77432.2"/>
    <property type="molecule type" value="Genomic_DNA"/>
</dbReference>
<feature type="transmembrane region" description="Helical" evidence="5">
    <location>
        <begin position="28"/>
        <end position="52"/>
    </location>
</feature>
<organism evidence="7 8">
    <name type="scientific">Coxiella burnetii (strain Dugway 5J108-111)</name>
    <dbReference type="NCBI Taxonomy" id="434922"/>
    <lineage>
        <taxon>Bacteria</taxon>
        <taxon>Pseudomonadati</taxon>
        <taxon>Pseudomonadota</taxon>
        <taxon>Gammaproteobacteria</taxon>
        <taxon>Legionellales</taxon>
        <taxon>Coxiellaceae</taxon>
        <taxon>Coxiella</taxon>
    </lineage>
</organism>
<feature type="transmembrane region" description="Helical" evidence="5">
    <location>
        <begin position="319"/>
        <end position="340"/>
    </location>
</feature>
<evidence type="ECO:0000256" key="5">
    <source>
        <dbReference type="SAM" id="Phobius"/>
    </source>
</evidence>
<proteinExistence type="predicted"/>
<evidence type="ECO:0000256" key="1">
    <source>
        <dbReference type="ARBA" id="ARBA00004141"/>
    </source>
</evidence>
<dbReference type="PANTHER" id="PTHR23508">
    <property type="entry name" value="CARBOXYLIC ACID TRANSPORTER PROTEIN HOMOLOG"/>
    <property type="match status" value="1"/>
</dbReference>
<evidence type="ECO:0000313" key="7">
    <source>
        <dbReference type="EMBL" id="ABS77432.2"/>
    </source>
</evidence>
<dbReference type="InterPro" id="IPR020846">
    <property type="entry name" value="MFS_dom"/>
</dbReference>
<dbReference type="InterPro" id="IPR005828">
    <property type="entry name" value="MFS_sugar_transport-like"/>
</dbReference>
<dbReference type="InterPro" id="IPR036259">
    <property type="entry name" value="MFS_trans_sf"/>
</dbReference>
<feature type="transmembrane region" description="Helical" evidence="5">
    <location>
        <begin position="96"/>
        <end position="116"/>
    </location>
</feature>
<feature type="transmembrane region" description="Helical" evidence="5">
    <location>
        <begin position="382"/>
        <end position="404"/>
    </location>
</feature>
<dbReference type="Gene3D" id="1.20.1250.20">
    <property type="entry name" value="MFS general substrate transporter like domains"/>
    <property type="match status" value="1"/>
</dbReference>
<comment type="subcellular location">
    <subcellularLocation>
        <location evidence="1">Membrane</location>
        <topology evidence="1">Multi-pass membrane protein</topology>
    </subcellularLocation>
</comment>
<feature type="transmembrane region" description="Helical" evidence="5">
    <location>
        <begin position="182"/>
        <end position="201"/>
    </location>
</feature>
<feature type="domain" description="Major facilitator superfamily (MFS) profile" evidence="6">
    <location>
        <begin position="27"/>
        <end position="435"/>
    </location>
</feature>
<feature type="transmembrane region" description="Helical" evidence="5">
    <location>
        <begin position="346"/>
        <end position="370"/>
    </location>
</feature>
<feature type="transmembrane region" description="Helical" evidence="5">
    <location>
        <begin position="250"/>
        <end position="269"/>
    </location>
</feature>
<feature type="transmembrane region" description="Helical" evidence="5">
    <location>
        <begin position="289"/>
        <end position="307"/>
    </location>
</feature>
<feature type="transmembrane region" description="Helical" evidence="5">
    <location>
        <begin position="410"/>
        <end position="431"/>
    </location>
</feature>
<dbReference type="KEGG" id="cbd:CBUD_1718"/>
<protein>
    <submittedName>
        <fullName evidence="7">Phosphate transporter</fullName>
    </submittedName>
</protein>
<dbReference type="PANTHER" id="PTHR23508:SF10">
    <property type="entry name" value="CARBOXYLIC ACID TRANSPORTER PROTEIN HOMOLOG"/>
    <property type="match status" value="1"/>
</dbReference>
<dbReference type="Pfam" id="PF00083">
    <property type="entry name" value="Sugar_tr"/>
    <property type="match status" value="1"/>
</dbReference>
<keyword evidence="2 5" id="KW-0812">Transmembrane</keyword>
<feature type="transmembrane region" description="Helical" evidence="5">
    <location>
        <begin position="150"/>
        <end position="176"/>
    </location>
</feature>
<sequence>MLMTNQVQNPTLESLDEQKLNRLHWRMVITAGTGFFTDAYDLFVIGVVTALLMPLWHLSASQIALLNGASLASAAVGAVMFGWFADKFGRKKMYGIEVLILFIGALLSAVSPSFAWLLVSRIIVGIGIGGDYPTSAVVASEYANRKNRGFLVLLVFAMQAVGLIIGPLFASLLMAFHLPHALVWRLLLAFGALPAASVFYLRRRIAETPRFLLNKSPVEVSRVVSDLAGHSDTAVATPVQKLFSPKWLKCLIGTAGAWFLLDVALYGNGVSSVLIMKAISPHASLLKHTLLSALIFLCFAVPGYFFAATYVDKIGRKTLQIAGFVMMGLCYLLIAGIPHISDQLPLFVGIFGISFFFINFGPNATTFLIPSEIYPIHLRARAHGLSAAVGKAGAFIGAFFLPLLLKNMGLAYTMAVVAIASFLGIFATFLVPEMKGVSLEKPQ</sequence>
<reference evidence="7 8" key="1">
    <citation type="journal article" date="2009" name="Infect. Immun.">
        <title>Comparative genomics reveal extensive transposon-mediated genomic plasticity and diversity among potential effector proteins within the genus Coxiella.</title>
        <authorList>
            <person name="Beare P.A."/>
            <person name="Unsworth N."/>
            <person name="Andoh M."/>
            <person name="Voth D.E."/>
            <person name="Omsland A."/>
            <person name="Gilk S.D."/>
            <person name="Williams K.P."/>
            <person name="Sobral B.W."/>
            <person name="Kupko J.J.III."/>
            <person name="Porcella S.F."/>
            <person name="Samuel J.E."/>
            <person name="Heinzen R.A."/>
        </authorList>
    </citation>
    <scope>NUCLEOTIDE SEQUENCE [LARGE SCALE GENOMIC DNA]</scope>
    <source>
        <strain evidence="7 8">Dugway 5J108-111</strain>
    </source>
</reference>
<name>A9KGK6_COXBN</name>
<feature type="transmembrane region" description="Helical" evidence="5">
    <location>
        <begin position="64"/>
        <end position="84"/>
    </location>
</feature>
<keyword evidence="4 5" id="KW-0472">Membrane</keyword>
<dbReference type="GO" id="GO:0005886">
    <property type="term" value="C:plasma membrane"/>
    <property type="evidence" value="ECO:0007669"/>
    <property type="project" value="TreeGrafter"/>
</dbReference>
<dbReference type="GO" id="GO:0046943">
    <property type="term" value="F:carboxylic acid transmembrane transporter activity"/>
    <property type="evidence" value="ECO:0007669"/>
    <property type="project" value="TreeGrafter"/>
</dbReference>
<feature type="transmembrane region" description="Helical" evidence="5">
    <location>
        <begin position="122"/>
        <end position="143"/>
    </location>
</feature>
<dbReference type="PROSITE" id="PS00216">
    <property type="entry name" value="SUGAR_TRANSPORT_1"/>
    <property type="match status" value="1"/>
</dbReference>
<dbReference type="RefSeq" id="WP_011997233.1">
    <property type="nucleotide sequence ID" value="NC_009727.1"/>
</dbReference>
<evidence type="ECO:0000256" key="2">
    <source>
        <dbReference type="ARBA" id="ARBA00022692"/>
    </source>
</evidence>
<evidence type="ECO:0000313" key="8">
    <source>
        <dbReference type="Proteomes" id="UP000008555"/>
    </source>
</evidence>
<evidence type="ECO:0000259" key="6">
    <source>
        <dbReference type="PROSITE" id="PS50850"/>
    </source>
</evidence>
<dbReference type="InterPro" id="IPR005829">
    <property type="entry name" value="Sugar_transporter_CS"/>
</dbReference>
<gene>
    <name evidence="7" type="ordered locus">CBUD_1718</name>
</gene>
<dbReference type="SUPFAM" id="SSF103473">
    <property type="entry name" value="MFS general substrate transporter"/>
    <property type="match status" value="1"/>
</dbReference>
<dbReference type="Proteomes" id="UP000008555">
    <property type="component" value="Chromosome"/>
</dbReference>
<evidence type="ECO:0000256" key="3">
    <source>
        <dbReference type="ARBA" id="ARBA00022989"/>
    </source>
</evidence>
<evidence type="ECO:0000256" key="4">
    <source>
        <dbReference type="ARBA" id="ARBA00023136"/>
    </source>
</evidence>
<accession>A9KGK6</accession>
<dbReference type="AlphaFoldDB" id="A9KGK6"/>
<dbReference type="HOGENOM" id="CLU_001265_46_14_6"/>
<keyword evidence="3 5" id="KW-1133">Transmembrane helix</keyword>
<dbReference type="PROSITE" id="PS50850">
    <property type="entry name" value="MFS"/>
    <property type="match status" value="1"/>
</dbReference>